<dbReference type="InterPro" id="IPR039379">
    <property type="entry name" value="Protoglobin_sensor_dom"/>
</dbReference>
<dbReference type="SUPFAM" id="SSF58104">
    <property type="entry name" value="Methyl-accepting chemotaxis protein (MCP) signaling domain"/>
    <property type="match status" value="1"/>
</dbReference>
<dbReference type="Pfam" id="PF11563">
    <property type="entry name" value="Protoglobin"/>
    <property type="match status" value="1"/>
</dbReference>
<dbReference type="InterPro" id="IPR004089">
    <property type="entry name" value="MCPsignal_dom"/>
</dbReference>
<dbReference type="InterPro" id="IPR044398">
    <property type="entry name" value="Globin-sensor_dom"/>
</dbReference>
<comment type="caution">
    <text evidence="5">The sequence shown here is derived from an EMBL/GenBank/DDBJ whole genome shotgun (WGS) entry which is preliminary data.</text>
</comment>
<dbReference type="InterPro" id="IPR009050">
    <property type="entry name" value="Globin-like_sf"/>
</dbReference>
<dbReference type="PANTHER" id="PTHR43531:SF11">
    <property type="entry name" value="METHYL-ACCEPTING CHEMOTAXIS PROTEIN 3"/>
    <property type="match status" value="1"/>
</dbReference>
<dbReference type="InterPro" id="IPR051310">
    <property type="entry name" value="MCP_chemotaxis"/>
</dbReference>
<dbReference type="GO" id="GO:0007165">
    <property type="term" value="P:signal transduction"/>
    <property type="evidence" value="ECO:0007669"/>
    <property type="project" value="UniProtKB-KW"/>
</dbReference>
<dbReference type="EMBL" id="RAPK01000007">
    <property type="protein sequence ID" value="RKD75161.1"/>
    <property type="molecule type" value="Genomic_DNA"/>
</dbReference>
<dbReference type="GO" id="GO:0004888">
    <property type="term" value="F:transmembrane signaling receptor activity"/>
    <property type="evidence" value="ECO:0007669"/>
    <property type="project" value="TreeGrafter"/>
</dbReference>
<comment type="similarity">
    <text evidence="2">Belongs to the methyl-accepting chemotaxis (MCP) protein family.</text>
</comment>
<keyword evidence="3" id="KW-0807">Transducer</keyword>
<evidence type="ECO:0000256" key="1">
    <source>
        <dbReference type="ARBA" id="ARBA00022500"/>
    </source>
</evidence>
<dbReference type="SUPFAM" id="SSF46458">
    <property type="entry name" value="Globin-like"/>
    <property type="match status" value="1"/>
</dbReference>
<dbReference type="Gene3D" id="1.10.287.950">
    <property type="entry name" value="Methyl-accepting chemotaxis protein"/>
    <property type="match status" value="1"/>
</dbReference>
<evidence type="ECO:0000313" key="5">
    <source>
        <dbReference type="EMBL" id="RKD75161.1"/>
    </source>
</evidence>
<evidence type="ECO:0000313" key="6">
    <source>
        <dbReference type="Proteomes" id="UP000285120"/>
    </source>
</evidence>
<dbReference type="RefSeq" id="WP_120192061.1">
    <property type="nucleotide sequence ID" value="NZ_RAPK01000007.1"/>
</dbReference>
<dbReference type="AlphaFoldDB" id="A0A419V5P7"/>
<dbReference type="Gene3D" id="1.10.490.10">
    <property type="entry name" value="Globins"/>
    <property type="match status" value="1"/>
</dbReference>
<gene>
    <name evidence="5" type="ORF">ATL39_0858</name>
</gene>
<dbReference type="PROSITE" id="PS50111">
    <property type="entry name" value="CHEMOTAXIS_TRANSDUC_2"/>
    <property type="match status" value="1"/>
</dbReference>
<dbReference type="Proteomes" id="UP000285120">
    <property type="component" value="Unassembled WGS sequence"/>
</dbReference>
<dbReference type="InterPro" id="IPR012292">
    <property type="entry name" value="Globin/Proto"/>
</dbReference>
<evidence type="ECO:0000259" key="4">
    <source>
        <dbReference type="PROSITE" id="PS50111"/>
    </source>
</evidence>
<dbReference type="Pfam" id="PF00015">
    <property type="entry name" value="MCPsignal"/>
    <property type="match status" value="1"/>
</dbReference>
<protein>
    <submittedName>
        <fullName evidence="5">Heme-based aerotactic transducer</fullName>
    </submittedName>
</protein>
<dbReference type="OrthoDB" id="266313at2"/>
<dbReference type="GO" id="GO:0005886">
    <property type="term" value="C:plasma membrane"/>
    <property type="evidence" value="ECO:0007669"/>
    <property type="project" value="TreeGrafter"/>
</dbReference>
<keyword evidence="6" id="KW-1185">Reference proteome</keyword>
<dbReference type="SMART" id="SM00283">
    <property type="entry name" value="MA"/>
    <property type="match status" value="1"/>
</dbReference>
<dbReference type="GO" id="GO:0006935">
    <property type="term" value="P:chemotaxis"/>
    <property type="evidence" value="ECO:0007669"/>
    <property type="project" value="UniProtKB-KW"/>
</dbReference>
<dbReference type="GO" id="GO:0019825">
    <property type="term" value="F:oxygen binding"/>
    <property type="evidence" value="ECO:0007669"/>
    <property type="project" value="InterPro"/>
</dbReference>
<reference evidence="5 6" key="1">
    <citation type="submission" date="2018-09" db="EMBL/GenBank/DDBJ databases">
        <title>Genomic Encyclopedia of Archaeal and Bacterial Type Strains, Phase II (KMG-II): from individual species to whole genera.</title>
        <authorList>
            <person name="Goeker M."/>
        </authorList>
    </citation>
    <scope>NUCLEOTIDE SEQUENCE [LARGE SCALE GENOMIC DNA]</scope>
    <source>
        <strain evidence="5 6">DSM 17008</strain>
    </source>
</reference>
<evidence type="ECO:0000256" key="3">
    <source>
        <dbReference type="PROSITE-ProRule" id="PRU00284"/>
    </source>
</evidence>
<name>A0A419V5P7_9BACL</name>
<feature type="domain" description="Methyl-accepting transducer" evidence="4">
    <location>
        <begin position="202"/>
        <end position="423"/>
    </location>
</feature>
<sequence>MAFQTKTRWLRSGKKETAAASVYQGQGKLSIPPGSDMNRQLHIINLNEADLTVVKSLKPLIEKNIEWITEQFYGNITKQPNLLAIIEQHSHVERLKMTLKTHIVELFNGTIDDAFLAKRKRIAHAHVRIGLETKWYMSAFQDLLNSLAKIAQDHIENREDLTQAVLIISKLINFEQQIVLEAYEEENKRIRLEDQAVKDTFIERVSETSEELSAISEETSASIKQTTIQSENILCLAQQGSELADKSESFSASGKLQVEQQSENMTFIKQSMDTILQDSKELQVISRQINEVIDIVQDIAVKTNLLALNAAIEASRAGEHGRGFSVVADEIRALSTQTKHSTSTVSDLIAKTNSQVKNVSASVDKVNVLVQEGTEGMVETDRYFAEILAAMKESKGQNEKIEMELGTFAAVMKEIEHAMGEVAGSAEGLSRIREEFEQKQR</sequence>
<evidence type="ECO:0000256" key="2">
    <source>
        <dbReference type="ARBA" id="ARBA00029447"/>
    </source>
</evidence>
<organism evidence="5 6">
    <name type="scientific">Sinobaca qinghaiensis</name>
    <dbReference type="NCBI Taxonomy" id="342944"/>
    <lineage>
        <taxon>Bacteria</taxon>
        <taxon>Bacillati</taxon>
        <taxon>Bacillota</taxon>
        <taxon>Bacilli</taxon>
        <taxon>Bacillales</taxon>
        <taxon>Sporolactobacillaceae</taxon>
        <taxon>Sinobaca</taxon>
    </lineage>
</organism>
<dbReference type="CDD" id="cd01068">
    <property type="entry name" value="globin_sensor"/>
    <property type="match status" value="1"/>
</dbReference>
<accession>A0A419V5P7</accession>
<keyword evidence="1" id="KW-0145">Chemotaxis</keyword>
<proteinExistence type="inferred from homology"/>
<dbReference type="PANTHER" id="PTHR43531">
    <property type="entry name" value="PROTEIN ICFG"/>
    <property type="match status" value="1"/>
</dbReference>
<dbReference type="GO" id="GO:0020037">
    <property type="term" value="F:heme binding"/>
    <property type="evidence" value="ECO:0007669"/>
    <property type="project" value="InterPro"/>
</dbReference>